<comment type="caution">
    <text evidence="2">The sequence shown here is derived from an EMBL/GenBank/DDBJ whole genome shotgun (WGS) entry which is preliminary data.</text>
</comment>
<keyword evidence="3" id="KW-1185">Reference proteome</keyword>
<dbReference type="Proteomes" id="UP001341840">
    <property type="component" value="Unassembled WGS sequence"/>
</dbReference>
<dbReference type="EMBL" id="JASCZI010030324">
    <property type="protein sequence ID" value="MED6121316.1"/>
    <property type="molecule type" value="Genomic_DNA"/>
</dbReference>
<feature type="region of interest" description="Disordered" evidence="1">
    <location>
        <begin position="73"/>
        <end position="168"/>
    </location>
</feature>
<sequence length="252" mass="27436">MAEKVTIMKLKVDLECHKCTKKVKKLLAKYPQIRDEIFDEKQNIVTITVVCCSPEKIRDKLCYKGGGSIKSIEIVEPKPKPAEPEKKKDASDKPKAPAAEPDKKKDAAADKPKPKPPAAEPEKKKDGGDKDKDKPKDAAPKDKGDKPKADAEKPKEKPAEAKPAPPPVKIVDPMAAYPPAPQPMMVPVGVCVTGYEAGPVGPCVNGYAGPVMCYDGYYARPVYDSYGGGRPYYVNRCDQYFSDENPAGCTVM</sequence>
<accession>A0ABU6RBE6</accession>
<gene>
    <name evidence="2" type="ORF">PIB30_116742</name>
</gene>
<name>A0ABU6RBE6_9FABA</name>
<dbReference type="PANTHER" id="PTHR47005">
    <property type="entry name" value="HEAVY METAL TRANSPORT/DETOXIFICATION SUPERFAMILY PROTEIN"/>
    <property type="match status" value="1"/>
</dbReference>
<organism evidence="2 3">
    <name type="scientific">Stylosanthes scabra</name>
    <dbReference type="NCBI Taxonomy" id="79078"/>
    <lineage>
        <taxon>Eukaryota</taxon>
        <taxon>Viridiplantae</taxon>
        <taxon>Streptophyta</taxon>
        <taxon>Embryophyta</taxon>
        <taxon>Tracheophyta</taxon>
        <taxon>Spermatophyta</taxon>
        <taxon>Magnoliopsida</taxon>
        <taxon>eudicotyledons</taxon>
        <taxon>Gunneridae</taxon>
        <taxon>Pentapetalae</taxon>
        <taxon>rosids</taxon>
        <taxon>fabids</taxon>
        <taxon>Fabales</taxon>
        <taxon>Fabaceae</taxon>
        <taxon>Papilionoideae</taxon>
        <taxon>50 kb inversion clade</taxon>
        <taxon>dalbergioids sensu lato</taxon>
        <taxon>Dalbergieae</taxon>
        <taxon>Pterocarpus clade</taxon>
        <taxon>Stylosanthes</taxon>
    </lineage>
</organism>
<dbReference type="Gene3D" id="3.30.70.100">
    <property type="match status" value="1"/>
</dbReference>
<proteinExistence type="predicted"/>
<feature type="compositionally biased region" description="Basic and acidic residues" evidence="1">
    <location>
        <begin position="73"/>
        <end position="113"/>
    </location>
</feature>
<reference evidence="2 3" key="1">
    <citation type="journal article" date="2023" name="Plants (Basel)">
        <title>Bridging the Gap: Combining Genomics and Transcriptomics Approaches to Understand Stylosanthes scabra, an Orphan Legume from the Brazilian Caatinga.</title>
        <authorList>
            <person name="Ferreira-Neto J.R.C."/>
            <person name="da Silva M.D."/>
            <person name="Binneck E."/>
            <person name="de Melo N.F."/>
            <person name="da Silva R.H."/>
            <person name="de Melo A.L.T.M."/>
            <person name="Pandolfi V."/>
            <person name="Bustamante F.O."/>
            <person name="Brasileiro-Vidal A.C."/>
            <person name="Benko-Iseppon A.M."/>
        </authorList>
    </citation>
    <scope>NUCLEOTIDE SEQUENCE [LARGE SCALE GENOMIC DNA]</scope>
    <source>
        <tissue evidence="2">Leaves</tissue>
    </source>
</reference>
<dbReference type="InterPro" id="IPR036163">
    <property type="entry name" value="HMA_dom_sf"/>
</dbReference>
<feature type="compositionally biased region" description="Basic and acidic residues" evidence="1">
    <location>
        <begin position="120"/>
        <end position="160"/>
    </location>
</feature>
<dbReference type="SUPFAM" id="SSF55008">
    <property type="entry name" value="HMA, heavy metal-associated domain"/>
    <property type="match status" value="1"/>
</dbReference>
<evidence type="ECO:0000313" key="2">
    <source>
        <dbReference type="EMBL" id="MED6121316.1"/>
    </source>
</evidence>
<dbReference type="PANTHER" id="PTHR47005:SF5">
    <property type="entry name" value="HEAVY METAL TRANSPORT_DETOXIFICATION SUPERFAMILY PROTEIN"/>
    <property type="match status" value="1"/>
</dbReference>
<evidence type="ECO:0000256" key="1">
    <source>
        <dbReference type="SAM" id="MobiDB-lite"/>
    </source>
</evidence>
<evidence type="ECO:0000313" key="3">
    <source>
        <dbReference type="Proteomes" id="UP001341840"/>
    </source>
</evidence>
<protein>
    <submittedName>
        <fullName evidence="2">Uncharacterized protein</fullName>
    </submittedName>
</protein>